<dbReference type="Pfam" id="PF12146">
    <property type="entry name" value="Hydrolase_4"/>
    <property type="match status" value="1"/>
</dbReference>
<dbReference type="InterPro" id="IPR000073">
    <property type="entry name" value="AB_hydrolase_1"/>
</dbReference>
<reference evidence="2" key="1">
    <citation type="submission" date="2019-11" db="EMBL/GenBank/DDBJ databases">
        <authorList>
            <person name="Feng L."/>
        </authorList>
    </citation>
    <scope>NUCLEOTIDE SEQUENCE</scope>
    <source>
        <strain evidence="2">AodontolyticusLFYP35</strain>
    </source>
</reference>
<protein>
    <submittedName>
        <fullName evidence="2">Short chain dehydrogenase</fullName>
    </submittedName>
</protein>
<dbReference type="SUPFAM" id="SSF53474">
    <property type="entry name" value="alpha/beta-Hydrolases"/>
    <property type="match status" value="1"/>
</dbReference>
<dbReference type="InterPro" id="IPR022742">
    <property type="entry name" value="Hydrolase_4"/>
</dbReference>
<dbReference type="Gene3D" id="3.40.50.1820">
    <property type="entry name" value="alpha/beta hydrolase"/>
    <property type="match status" value="1"/>
</dbReference>
<dbReference type="PANTHER" id="PTHR43798">
    <property type="entry name" value="MONOACYLGLYCEROL LIPASE"/>
    <property type="match status" value="1"/>
</dbReference>
<dbReference type="InterPro" id="IPR050266">
    <property type="entry name" value="AB_hydrolase_sf"/>
</dbReference>
<sequence length="270" mass="29014">MTPAKLAINTSGTPTKGRIYALHGVTDNAAALCDVSERWSGEFEVVCIDALGHGCSPRFTPEQLEDPFEALVQSAAAVINRIEADDPASFVLLMGHSMGGATSADIVSRGLAHVDALVLEDPALFTADNRRDSKTFGEHLVKWCNHVTDNLGHEVEQILKGYPLWSRAEATGWAQAKVQVDRNFLSNIAVSSARTRNEILESLQTPTLLITGDGDDVVIGPAGVADIDKLGLEKVTTLLIPTARHCVRRSTPEPFYAAIESFIAQLGLKG</sequence>
<proteinExistence type="predicted"/>
<dbReference type="EMBL" id="CACRSM010000002">
    <property type="protein sequence ID" value="VYS81677.1"/>
    <property type="molecule type" value="Genomic_DNA"/>
</dbReference>
<name>A0A6N2RKW0_9ACTO</name>
<evidence type="ECO:0000259" key="1">
    <source>
        <dbReference type="Pfam" id="PF12146"/>
    </source>
</evidence>
<dbReference type="InterPro" id="IPR029058">
    <property type="entry name" value="AB_hydrolase_fold"/>
</dbReference>
<organism evidence="2">
    <name type="scientific">Schaalia odontolytica</name>
    <dbReference type="NCBI Taxonomy" id="1660"/>
    <lineage>
        <taxon>Bacteria</taxon>
        <taxon>Bacillati</taxon>
        <taxon>Actinomycetota</taxon>
        <taxon>Actinomycetes</taxon>
        <taxon>Actinomycetales</taxon>
        <taxon>Actinomycetaceae</taxon>
        <taxon>Schaalia</taxon>
    </lineage>
</organism>
<gene>
    <name evidence="2" type="ORF">AOLFYP35_00414</name>
</gene>
<dbReference type="GO" id="GO:0016020">
    <property type="term" value="C:membrane"/>
    <property type="evidence" value="ECO:0007669"/>
    <property type="project" value="TreeGrafter"/>
</dbReference>
<evidence type="ECO:0000313" key="2">
    <source>
        <dbReference type="EMBL" id="VYS81677.1"/>
    </source>
</evidence>
<accession>A0A6N2RKW0</accession>
<dbReference type="PANTHER" id="PTHR43798:SF33">
    <property type="entry name" value="HYDROLASE, PUTATIVE (AFU_ORTHOLOGUE AFUA_2G14860)-RELATED"/>
    <property type="match status" value="1"/>
</dbReference>
<dbReference type="PRINTS" id="PR00111">
    <property type="entry name" value="ABHYDROLASE"/>
</dbReference>
<dbReference type="GO" id="GO:0003824">
    <property type="term" value="F:catalytic activity"/>
    <property type="evidence" value="ECO:0007669"/>
    <property type="project" value="UniProtKB-ARBA"/>
</dbReference>
<dbReference type="AlphaFoldDB" id="A0A6N2RKW0"/>
<feature type="domain" description="Serine aminopeptidase S33" evidence="1">
    <location>
        <begin position="14"/>
        <end position="247"/>
    </location>
</feature>